<keyword evidence="4" id="KW-0319">Glycerol metabolism</keyword>
<dbReference type="InterPro" id="IPR017946">
    <property type="entry name" value="PLC-like_Pdiesterase_TIM-brl"/>
</dbReference>
<evidence type="ECO:0000256" key="2">
    <source>
        <dbReference type="ARBA" id="ARBA00012247"/>
    </source>
</evidence>
<dbReference type="PANTHER" id="PTHR43620:SF7">
    <property type="entry name" value="GLYCEROPHOSPHODIESTER PHOSPHODIESTERASE GDPD5-RELATED"/>
    <property type="match status" value="1"/>
</dbReference>
<sequence length="414" mass="45073">MKTPAIALLAASLGVSLALAGSAAAQAPGGPAELGPRPFYLVDQMEDGPLKQQLAQCKGPFSTKNFSISHRGAPLQFPEHTREGYVAAARMGAGVMECDIAFTKDLQLVCRHAQCDLHTTTDILARPELASKCSRGFEPADPATGRKASAKCCTSDLTLAEFKSLHPKMDGADTNATTVEGYMNGTPSWRTDLYVDRATLVTHKEYIELVKSLGLKFTPELKGPEVPMPFEGRYTQEDYAQQLINEYKEAGVDPKDVYPQSFHLGDVEYWLKAEPAFGAQAVFLDGRDEEDKAFDNMKPETWKPSMQELADKGVKILAPPLWMLVTAKDGKIVPSVYAQEAKKAGLGLIAWSLERSGPLTSGGGYYYQSIKSITDRDGDTLALLDVLAKQIGVIGVFSDWPATTTFYANCMKLD</sequence>
<organism evidence="9 10">
    <name type="scientific">Ancylobacter novellus (strain ATCC 8093 / DSM 506 / JCM 20403 / CCM 1077 / IAM 12100 / NBRC 12443 / NCIMB 10456)</name>
    <name type="common">Starkeya novella</name>
    <dbReference type="NCBI Taxonomy" id="639283"/>
    <lineage>
        <taxon>Bacteria</taxon>
        <taxon>Pseudomonadati</taxon>
        <taxon>Pseudomonadota</taxon>
        <taxon>Alphaproteobacteria</taxon>
        <taxon>Hyphomicrobiales</taxon>
        <taxon>Xanthobacteraceae</taxon>
        <taxon>Ancylobacter</taxon>
    </lineage>
</organism>
<dbReference type="RefSeq" id="WP_013168089.1">
    <property type="nucleotide sequence ID" value="NC_014217.1"/>
</dbReference>
<evidence type="ECO:0000313" key="10">
    <source>
        <dbReference type="Proteomes" id="UP000006633"/>
    </source>
</evidence>
<feature type="chain" id="PRO_5003092634" description="glycerophosphodiester phosphodiesterase" evidence="7">
    <location>
        <begin position="21"/>
        <end position="414"/>
    </location>
</feature>
<dbReference type="GO" id="GO:0008889">
    <property type="term" value="F:glycerophosphodiester phosphodiesterase activity"/>
    <property type="evidence" value="ECO:0007669"/>
    <property type="project" value="UniProtKB-EC"/>
</dbReference>
<dbReference type="EC" id="3.1.4.46" evidence="2"/>
<evidence type="ECO:0000313" key="9">
    <source>
        <dbReference type="EMBL" id="ADH90588.1"/>
    </source>
</evidence>
<dbReference type="PANTHER" id="PTHR43620">
    <property type="entry name" value="GLYCEROPHOSPHORYL DIESTER PHOSPHODIESTERASE"/>
    <property type="match status" value="1"/>
</dbReference>
<comment type="similarity">
    <text evidence="1">Belongs to the glycerophosphoryl diester phosphodiesterase family.</text>
</comment>
<dbReference type="PROSITE" id="PS51704">
    <property type="entry name" value="GP_PDE"/>
    <property type="match status" value="1"/>
</dbReference>
<dbReference type="STRING" id="639283.Snov_3314"/>
<dbReference type="GO" id="GO:0006629">
    <property type="term" value="P:lipid metabolic process"/>
    <property type="evidence" value="ECO:0007669"/>
    <property type="project" value="InterPro"/>
</dbReference>
<keyword evidence="3 7" id="KW-0732">Signal</keyword>
<protein>
    <recommendedName>
        <fullName evidence="2">glycerophosphodiester phosphodiesterase</fullName>
        <ecNumber evidence="2">3.1.4.46</ecNumber>
    </recommendedName>
</protein>
<accession>D7A8Q4</accession>
<evidence type="ECO:0000256" key="3">
    <source>
        <dbReference type="ARBA" id="ARBA00022729"/>
    </source>
</evidence>
<dbReference type="Proteomes" id="UP000006633">
    <property type="component" value="Chromosome"/>
</dbReference>
<evidence type="ECO:0000259" key="8">
    <source>
        <dbReference type="PROSITE" id="PS51704"/>
    </source>
</evidence>
<evidence type="ECO:0000256" key="6">
    <source>
        <dbReference type="ARBA" id="ARBA00047512"/>
    </source>
</evidence>
<reference evidence="9 10" key="1">
    <citation type="journal article" date="2012" name="Stand. Genomic Sci.">
        <title>Complete genome sequence of the facultatively chemolithoautotrophic and methylotrophic alpha Proteobacterium Starkeya novella type strain (ATCC 8093(T)).</title>
        <authorList>
            <person name="Kappler U."/>
            <person name="Davenport K."/>
            <person name="Beatson S."/>
            <person name="Lucas S."/>
            <person name="Lapidus A."/>
            <person name="Copeland A."/>
            <person name="Berry K.W."/>
            <person name="Glavina Del Rio T."/>
            <person name="Hammon N."/>
            <person name="Dalin E."/>
            <person name="Tice H."/>
            <person name="Pitluck S."/>
            <person name="Richardson P."/>
            <person name="Bruce D."/>
            <person name="Goodwin L.A."/>
            <person name="Han C."/>
            <person name="Tapia R."/>
            <person name="Detter J.C."/>
            <person name="Chang Y.J."/>
            <person name="Jeffries C.D."/>
            <person name="Land M."/>
            <person name="Hauser L."/>
            <person name="Kyrpides N.C."/>
            <person name="Goker M."/>
            <person name="Ivanova N."/>
            <person name="Klenk H.P."/>
            <person name="Woyke T."/>
        </authorList>
    </citation>
    <scope>NUCLEOTIDE SEQUENCE [LARGE SCALE GENOMIC DNA]</scope>
    <source>
        <strain evidence="10">ATCC 8093 / DSM 506 / JCM 20403 / CCM 1077 / IAM 12100 / NBRC 12443 / NCIMB 10456</strain>
    </source>
</reference>
<gene>
    <name evidence="9" type="ordered locus">Snov_3314</name>
</gene>
<dbReference type="OrthoDB" id="9795622at2"/>
<feature type="signal peptide" evidence="7">
    <location>
        <begin position="1"/>
        <end position="20"/>
    </location>
</feature>
<comment type="catalytic activity">
    <reaction evidence="6">
        <text>a sn-glycero-3-phosphodiester + H2O = an alcohol + sn-glycerol 3-phosphate + H(+)</text>
        <dbReference type="Rhea" id="RHEA:12969"/>
        <dbReference type="ChEBI" id="CHEBI:15377"/>
        <dbReference type="ChEBI" id="CHEBI:15378"/>
        <dbReference type="ChEBI" id="CHEBI:30879"/>
        <dbReference type="ChEBI" id="CHEBI:57597"/>
        <dbReference type="ChEBI" id="CHEBI:83408"/>
        <dbReference type="EC" id="3.1.4.46"/>
    </reaction>
</comment>
<dbReference type="SUPFAM" id="SSF51695">
    <property type="entry name" value="PLC-like phosphodiesterases"/>
    <property type="match status" value="1"/>
</dbReference>
<dbReference type="HOGENOM" id="CLU_036449_0_0_5"/>
<evidence type="ECO:0000256" key="4">
    <source>
        <dbReference type="ARBA" id="ARBA00022798"/>
    </source>
</evidence>
<evidence type="ECO:0000256" key="5">
    <source>
        <dbReference type="ARBA" id="ARBA00022801"/>
    </source>
</evidence>
<dbReference type="Gene3D" id="3.20.20.190">
    <property type="entry name" value="Phosphatidylinositol (PI) phosphodiesterase"/>
    <property type="match status" value="1"/>
</dbReference>
<dbReference type="KEGG" id="sno:Snov_3314"/>
<dbReference type="eggNOG" id="COG0584">
    <property type="taxonomic scope" value="Bacteria"/>
</dbReference>
<dbReference type="GO" id="GO:0006071">
    <property type="term" value="P:glycerol metabolic process"/>
    <property type="evidence" value="ECO:0007669"/>
    <property type="project" value="UniProtKB-KW"/>
</dbReference>
<feature type="domain" description="GP-PDE" evidence="8">
    <location>
        <begin position="65"/>
        <end position="384"/>
    </location>
</feature>
<dbReference type="InterPro" id="IPR030395">
    <property type="entry name" value="GP_PDE_dom"/>
</dbReference>
<keyword evidence="10" id="KW-1185">Reference proteome</keyword>
<evidence type="ECO:0000256" key="1">
    <source>
        <dbReference type="ARBA" id="ARBA00007277"/>
    </source>
</evidence>
<keyword evidence="5" id="KW-0378">Hydrolase</keyword>
<dbReference type="Pfam" id="PF03009">
    <property type="entry name" value="GDPD"/>
    <property type="match status" value="1"/>
</dbReference>
<proteinExistence type="inferred from homology"/>
<dbReference type="CDD" id="cd08560">
    <property type="entry name" value="GDPD_EcGlpQ_like_1"/>
    <property type="match status" value="1"/>
</dbReference>
<evidence type="ECO:0000256" key="7">
    <source>
        <dbReference type="SAM" id="SignalP"/>
    </source>
</evidence>
<dbReference type="EMBL" id="CP002026">
    <property type="protein sequence ID" value="ADH90588.1"/>
    <property type="molecule type" value="Genomic_DNA"/>
</dbReference>
<name>D7A8Q4_ANCN5</name>
<dbReference type="AlphaFoldDB" id="D7A8Q4"/>